<dbReference type="InterPro" id="IPR001888">
    <property type="entry name" value="Transposase_1"/>
</dbReference>
<dbReference type="EMBL" id="CP092886">
    <property type="protein sequence ID" value="UYV83931.1"/>
    <property type="molecule type" value="Genomic_DNA"/>
</dbReference>
<dbReference type="Pfam" id="PF01359">
    <property type="entry name" value="Transposase_1"/>
    <property type="match status" value="1"/>
</dbReference>
<name>A0ABY6LS73_9ARAC</name>
<keyword evidence="2" id="KW-1185">Reference proteome</keyword>
<dbReference type="Proteomes" id="UP001235939">
    <property type="component" value="Chromosome X"/>
</dbReference>
<dbReference type="InterPro" id="IPR036388">
    <property type="entry name" value="WH-like_DNA-bd_sf"/>
</dbReference>
<dbReference type="Gene3D" id="3.30.420.10">
    <property type="entry name" value="Ribonuclease H-like superfamily/Ribonuclease H"/>
    <property type="match status" value="1"/>
</dbReference>
<sequence length="188" mass="22213">MKKKSVESHRILVEVYDDHALAEQMCQSGLHGLKVVILIWKMKKDLERHHNPTQMQKELAKTLGVTQPDIFPQLKEMGMWVQNVWNLDHASSSISKPNIHGQKITLCIWWDQLGVEYYELLQPYKRITREVYRKQLIRNLVLLPTRLIWPKCTVYSVQKDFGMRRWVNKRAACTPEGGTRNRNFEEKS</sequence>
<evidence type="ECO:0000313" key="2">
    <source>
        <dbReference type="Proteomes" id="UP001235939"/>
    </source>
</evidence>
<accession>A0ABY6LS73</accession>
<proteinExistence type="predicted"/>
<dbReference type="InterPro" id="IPR036397">
    <property type="entry name" value="RNaseH_sf"/>
</dbReference>
<gene>
    <name evidence="1" type="ORF">LAZ67_X000630</name>
</gene>
<organism evidence="1 2">
    <name type="scientific">Cordylochernes scorpioides</name>
    <dbReference type="NCBI Taxonomy" id="51811"/>
    <lineage>
        <taxon>Eukaryota</taxon>
        <taxon>Metazoa</taxon>
        <taxon>Ecdysozoa</taxon>
        <taxon>Arthropoda</taxon>
        <taxon>Chelicerata</taxon>
        <taxon>Arachnida</taxon>
        <taxon>Pseudoscorpiones</taxon>
        <taxon>Cheliferoidea</taxon>
        <taxon>Chernetidae</taxon>
        <taxon>Cordylochernes</taxon>
    </lineage>
</organism>
<protein>
    <submittedName>
        <fullName evidence="1">Uncharacterized protein</fullName>
    </submittedName>
</protein>
<dbReference type="Gene3D" id="1.10.10.10">
    <property type="entry name" value="Winged helix-like DNA-binding domain superfamily/Winged helix DNA-binding domain"/>
    <property type="match status" value="1"/>
</dbReference>
<evidence type="ECO:0000313" key="1">
    <source>
        <dbReference type="EMBL" id="UYV83931.1"/>
    </source>
</evidence>
<reference evidence="1 2" key="1">
    <citation type="submission" date="2022-03" db="EMBL/GenBank/DDBJ databases">
        <title>A chromosomal length assembly of Cordylochernes scorpioides.</title>
        <authorList>
            <person name="Zeh D."/>
            <person name="Zeh J."/>
        </authorList>
    </citation>
    <scope>NUCLEOTIDE SEQUENCE [LARGE SCALE GENOMIC DNA]</scope>
    <source>
        <strain evidence="1">IN4F17</strain>
        <tissue evidence="1">Whole Body</tissue>
    </source>
</reference>